<organism evidence="1 2">
    <name type="scientific">Decorospora gaudefroyi</name>
    <dbReference type="NCBI Taxonomy" id="184978"/>
    <lineage>
        <taxon>Eukaryota</taxon>
        <taxon>Fungi</taxon>
        <taxon>Dikarya</taxon>
        <taxon>Ascomycota</taxon>
        <taxon>Pezizomycotina</taxon>
        <taxon>Dothideomycetes</taxon>
        <taxon>Pleosporomycetidae</taxon>
        <taxon>Pleosporales</taxon>
        <taxon>Pleosporineae</taxon>
        <taxon>Pleosporaceae</taxon>
        <taxon>Decorospora</taxon>
    </lineage>
</organism>
<dbReference type="AlphaFoldDB" id="A0A6A5JZA3"/>
<evidence type="ECO:0000313" key="1">
    <source>
        <dbReference type="EMBL" id="KAF1828990.1"/>
    </source>
</evidence>
<accession>A0A6A5JZA3</accession>
<sequence length="285" mass="32442">MTVPTIRGKLFLAHGLLNEETGLCFANASPQIFSICHLYNCLIKRGLFKGDWPELETVMKWHADKIFLNEVPEKRDQFFSRLLVATGFSPKAVKQIRDLKQDPDRELAYGKATHKTLELEPLPMTKILRDYLHERESRLRTWYRLDEEMAKHSGTSSRTHENGDLNILAFIKELRQSNQLRHLLPRLQFDYISLTLQCNDLCHKIDVAQEKVAIGAPAVDAAHWKSPTNRGFSLVATVLGDLDRFHGLKKKAGKKGKDMWETGPVVDAAVEVLQGFLDGLARAKK</sequence>
<dbReference type="EMBL" id="ML975476">
    <property type="protein sequence ID" value="KAF1828990.1"/>
    <property type="molecule type" value="Genomic_DNA"/>
</dbReference>
<evidence type="ECO:0000313" key="2">
    <source>
        <dbReference type="Proteomes" id="UP000800040"/>
    </source>
</evidence>
<name>A0A6A5JZA3_9PLEO</name>
<keyword evidence="2" id="KW-1185">Reference proteome</keyword>
<gene>
    <name evidence="1" type="ORF">BDW02DRAFT_191429</name>
</gene>
<proteinExistence type="predicted"/>
<dbReference type="Proteomes" id="UP000800040">
    <property type="component" value="Unassembled WGS sequence"/>
</dbReference>
<dbReference type="PANTHER" id="PTHR38795:SF1">
    <property type="entry name" value="DUF6604 DOMAIN-CONTAINING PROTEIN"/>
    <property type="match status" value="1"/>
</dbReference>
<protein>
    <submittedName>
        <fullName evidence="1">Uncharacterized protein</fullName>
    </submittedName>
</protein>
<reference evidence="1" key="1">
    <citation type="submission" date="2020-01" db="EMBL/GenBank/DDBJ databases">
        <authorList>
            <consortium name="DOE Joint Genome Institute"/>
            <person name="Haridas S."/>
            <person name="Albert R."/>
            <person name="Binder M."/>
            <person name="Bloem J."/>
            <person name="Labutti K."/>
            <person name="Salamov A."/>
            <person name="Andreopoulos B."/>
            <person name="Baker S.E."/>
            <person name="Barry K."/>
            <person name="Bills G."/>
            <person name="Bluhm B.H."/>
            <person name="Cannon C."/>
            <person name="Castanera R."/>
            <person name="Culley D.E."/>
            <person name="Daum C."/>
            <person name="Ezra D."/>
            <person name="Gonzalez J.B."/>
            <person name="Henrissat B."/>
            <person name="Kuo A."/>
            <person name="Liang C."/>
            <person name="Lipzen A."/>
            <person name="Lutzoni F."/>
            <person name="Magnuson J."/>
            <person name="Mondo S."/>
            <person name="Nolan M."/>
            <person name="Ohm R."/>
            <person name="Pangilinan J."/>
            <person name="Park H.-J."/>
            <person name="Ramirez L."/>
            <person name="Alfaro M."/>
            <person name="Sun H."/>
            <person name="Tritt A."/>
            <person name="Yoshinaga Y."/>
            <person name="Zwiers L.-H."/>
            <person name="Turgeon B.G."/>
            <person name="Goodwin S.B."/>
            <person name="Spatafora J.W."/>
            <person name="Crous P.W."/>
            <person name="Grigoriev I.V."/>
        </authorList>
    </citation>
    <scope>NUCLEOTIDE SEQUENCE</scope>
    <source>
        <strain evidence="1">P77</strain>
    </source>
</reference>
<dbReference type="OrthoDB" id="5238236at2759"/>
<dbReference type="PANTHER" id="PTHR38795">
    <property type="entry name" value="DUF6604 DOMAIN-CONTAINING PROTEIN"/>
    <property type="match status" value="1"/>
</dbReference>